<keyword evidence="7" id="KW-0676">Redox-active center</keyword>
<evidence type="ECO:0000256" key="8">
    <source>
        <dbReference type="ARBA" id="ARBA00032824"/>
    </source>
</evidence>
<evidence type="ECO:0000259" key="12">
    <source>
        <dbReference type="PROSITE" id="PS51352"/>
    </source>
</evidence>
<comment type="function">
    <text evidence="1">Thiol-specific peroxidase that catalyzes the reduction of hydrogen peroxide and organic hydroperoxides to water and alcohols, respectively. Plays a role in cell protection against oxidative stress by detoxifying peroxides and as sensor of hydrogen peroxide-mediated signaling events.</text>
</comment>
<dbReference type="GO" id="GO:0045454">
    <property type="term" value="P:cell redox homeostasis"/>
    <property type="evidence" value="ECO:0007669"/>
    <property type="project" value="TreeGrafter"/>
</dbReference>
<evidence type="ECO:0000256" key="6">
    <source>
        <dbReference type="ARBA" id="ARBA00023157"/>
    </source>
</evidence>
<keyword evidence="4" id="KW-0049">Antioxidant</keyword>
<evidence type="ECO:0000256" key="7">
    <source>
        <dbReference type="ARBA" id="ARBA00023284"/>
    </source>
</evidence>
<evidence type="ECO:0000256" key="5">
    <source>
        <dbReference type="ARBA" id="ARBA00023002"/>
    </source>
</evidence>
<name>A0A7U4E9D9_MYCPK</name>
<dbReference type="KEGG" id="mpf:MPUT_0037"/>
<keyword evidence="6" id="KW-1015">Disulfide bond</keyword>
<dbReference type="InterPro" id="IPR013766">
    <property type="entry name" value="Thioredoxin_domain"/>
</dbReference>
<evidence type="ECO:0000256" key="4">
    <source>
        <dbReference type="ARBA" id="ARBA00022862"/>
    </source>
</evidence>
<feature type="domain" description="Thioredoxin" evidence="12">
    <location>
        <begin position="1"/>
        <end position="146"/>
    </location>
</feature>
<evidence type="ECO:0000256" key="1">
    <source>
        <dbReference type="ARBA" id="ARBA00003330"/>
    </source>
</evidence>
<evidence type="ECO:0000313" key="13">
    <source>
        <dbReference type="EMBL" id="AEM68444.1"/>
    </source>
</evidence>
<dbReference type="GO" id="GO:0034599">
    <property type="term" value="P:cellular response to oxidative stress"/>
    <property type="evidence" value="ECO:0007669"/>
    <property type="project" value="TreeGrafter"/>
</dbReference>
<evidence type="ECO:0000256" key="10">
    <source>
        <dbReference type="ARBA" id="ARBA00041373"/>
    </source>
</evidence>
<comment type="similarity">
    <text evidence="9">Belongs to the peroxiredoxin family. BCP/PrxQ subfamily.</text>
</comment>
<organism evidence="13 14">
    <name type="scientific">Mycoplasma putrefaciens (strain ATCC 15718 / NCTC 10155 / C30 KS-1 / KS-1)</name>
    <dbReference type="NCBI Taxonomy" id="743965"/>
    <lineage>
        <taxon>Bacteria</taxon>
        <taxon>Bacillati</taxon>
        <taxon>Mycoplasmatota</taxon>
        <taxon>Mollicutes</taxon>
        <taxon>Mycoplasmataceae</taxon>
        <taxon>Mycoplasma</taxon>
    </lineage>
</organism>
<protein>
    <recommendedName>
        <fullName evidence="2">thioredoxin-dependent peroxiredoxin</fullName>
        <ecNumber evidence="2">1.11.1.24</ecNumber>
    </recommendedName>
    <alternativeName>
        <fullName evidence="10">Bacterioferritin comigratory protein</fullName>
    </alternativeName>
    <alternativeName>
        <fullName evidence="8">Thioredoxin peroxidase</fullName>
    </alternativeName>
</protein>
<dbReference type="SUPFAM" id="SSF52833">
    <property type="entry name" value="Thioredoxin-like"/>
    <property type="match status" value="1"/>
</dbReference>
<dbReference type="Gene3D" id="3.40.30.10">
    <property type="entry name" value="Glutaredoxin"/>
    <property type="match status" value="1"/>
</dbReference>
<dbReference type="PANTHER" id="PTHR42801:SF4">
    <property type="entry name" value="AHPC_TSA FAMILY PROTEIN"/>
    <property type="match status" value="1"/>
</dbReference>
<dbReference type="GO" id="GO:0005737">
    <property type="term" value="C:cytoplasm"/>
    <property type="evidence" value="ECO:0007669"/>
    <property type="project" value="TreeGrafter"/>
</dbReference>
<dbReference type="InterPro" id="IPR050924">
    <property type="entry name" value="Peroxiredoxin_BCP/PrxQ"/>
</dbReference>
<evidence type="ECO:0000313" key="14">
    <source>
        <dbReference type="Proteomes" id="UP000008907"/>
    </source>
</evidence>
<comment type="catalytic activity">
    <reaction evidence="11">
        <text>a hydroperoxide + [thioredoxin]-dithiol = an alcohol + [thioredoxin]-disulfide + H2O</text>
        <dbReference type="Rhea" id="RHEA:62620"/>
        <dbReference type="Rhea" id="RHEA-COMP:10698"/>
        <dbReference type="Rhea" id="RHEA-COMP:10700"/>
        <dbReference type="ChEBI" id="CHEBI:15377"/>
        <dbReference type="ChEBI" id="CHEBI:29950"/>
        <dbReference type="ChEBI" id="CHEBI:30879"/>
        <dbReference type="ChEBI" id="CHEBI:35924"/>
        <dbReference type="ChEBI" id="CHEBI:50058"/>
        <dbReference type="EC" id="1.11.1.24"/>
    </reaction>
</comment>
<dbReference type="Pfam" id="PF00578">
    <property type="entry name" value="AhpC-TSA"/>
    <property type="match status" value="1"/>
</dbReference>
<dbReference type="CDD" id="cd03017">
    <property type="entry name" value="PRX_BCP"/>
    <property type="match status" value="1"/>
</dbReference>
<dbReference type="EC" id="1.11.1.24" evidence="2"/>
<proteinExistence type="inferred from homology"/>
<dbReference type="InterPro" id="IPR036249">
    <property type="entry name" value="Thioredoxin-like_sf"/>
</dbReference>
<dbReference type="GO" id="GO:0008379">
    <property type="term" value="F:thioredoxin peroxidase activity"/>
    <property type="evidence" value="ECO:0007669"/>
    <property type="project" value="TreeGrafter"/>
</dbReference>
<dbReference type="PROSITE" id="PS51352">
    <property type="entry name" value="THIOREDOXIN_2"/>
    <property type="match status" value="1"/>
</dbReference>
<accession>A0A7U4E9D9</accession>
<dbReference type="AlphaFoldDB" id="A0A7U4E9D9"/>
<dbReference type="PANTHER" id="PTHR42801">
    <property type="entry name" value="THIOREDOXIN-DEPENDENT PEROXIDE REDUCTASE"/>
    <property type="match status" value="1"/>
</dbReference>
<keyword evidence="5" id="KW-0560">Oxidoreductase</keyword>
<evidence type="ECO:0000256" key="3">
    <source>
        <dbReference type="ARBA" id="ARBA00022559"/>
    </source>
</evidence>
<evidence type="ECO:0000256" key="11">
    <source>
        <dbReference type="ARBA" id="ARBA00049091"/>
    </source>
</evidence>
<dbReference type="InterPro" id="IPR000866">
    <property type="entry name" value="AhpC/TSA"/>
</dbReference>
<keyword evidence="3" id="KW-0575">Peroxidase</keyword>
<gene>
    <name evidence="13" type="ordered locus">MPUT_0037</name>
</gene>
<evidence type="ECO:0000256" key="2">
    <source>
        <dbReference type="ARBA" id="ARBA00013017"/>
    </source>
</evidence>
<reference evidence="13 14" key="1">
    <citation type="journal article" date="2011" name="J. Bacteriol.">
        <title>Genome Sequence of Mycoplasma putrefaciens Type Strain KS1.</title>
        <authorList>
            <person name="Calcutt M.J."/>
            <person name="Foecking M.F."/>
        </authorList>
    </citation>
    <scope>NUCLEOTIDE SEQUENCE [LARGE SCALE GENOMIC DNA]</scope>
    <source>
        <strain evidence="14">ATCC 15718 / NCTC 10155 / C30 KS-1 / KS-1</strain>
    </source>
</reference>
<sequence>MQKIKLQDNNNNLVSLADLVAEKGLIVFFYPKAKTGLCTLEALEYQKHLADFKNKGYNVVGVSQDQPEYNNEFCCEQELTFPLLSDVNKELTDQFKLTFVEIELDGKPWKKYERSTFVLDRDLNIIKEMRNVDHITHVHELLQELN</sequence>
<dbReference type="Proteomes" id="UP000008907">
    <property type="component" value="Chromosome"/>
</dbReference>
<dbReference type="EMBL" id="CP003021">
    <property type="protein sequence ID" value="AEM68444.1"/>
    <property type="molecule type" value="Genomic_DNA"/>
</dbReference>
<dbReference type="RefSeq" id="WP_014034800.1">
    <property type="nucleotide sequence ID" value="NC_015946.1"/>
</dbReference>
<evidence type="ECO:0000256" key="9">
    <source>
        <dbReference type="ARBA" id="ARBA00038489"/>
    </source>
</evidence>